<evidence type="ECO:0000259" key="15">
    <source>
        <dbReference type="Pfam" id="PF00408"/>
    </source>
</evidence>
<evidence type="ECO:0000259" key="16">
    <source>
        <dbReference type="Pfam" id="PF02878"/>
    </source>
</evidence>
<comment type="caution">
    <text evidence="19">The sequence shown here is derived from an EMBL/GenBank/DDBJ whole genome shotgun (WGS) entry which is preliminary data.</text>
</comment>
<dbReference type="InterPro" id="IPR016066">
    <property type="entry name" value="A-D-PHexomutase_CS"/>
</dbReference>
<comment type="pathway">
    <text evidence="3">Glycolipid metabolism; diglucosyl-diacylglycerol biosynthesis.</text>
</comment>
<dbReference type="InterPro" id="IPR005846">
    <property type="entry name" value="A-D-PHexomutase_a/b/a-III"/>
</dbReference>
<dbReference type="Proteomes" id="UP001595916">
    <property type="component" value="Unassembled WGS sequence"/>
</dbReference>
<protein>
    <recommendedName>
        <fullName evidence="11">Phosphoglucomutase</fullName>
        <ecNumber evidence="6">5.4.2.2</ecNumber>
    </recommendedName>
    <alternativeName>
        <fullName evidence="13">Alpha-phosphoglucomutase</fullName>
    </alternativeName>
    <alternativeName>
        <fullName evidence="12">Glucose phosphomutase</fullName>
    </alternativeName>
</protein>
<evidence type="ECO:0000256" key="9">
    <source>
        <dbReference type="ARBA" id="ARBA00022842"/>
    </source>
</evidence>
<dbReference type="InterPro" id="IPR016055">
    <property type="entry name" value="A-D-PHexomutase_a/b/a-I/II/III"/>
</dbReference>
<dbReference type="InterPro" id="IPR005841">
    <property type="entry name" value="Alpha-D-phosphohexomutase_SF"/>
</dbReference>
<dbReference type="PRINTS" id="PR00509">
    <property type="entry name" value="PGMPMM"/>
</dbReference>
<accession>A0ABV9QIZ1</accession>
<comment type="cofactor">
    <cofactor evidence="2">
        <name>Mg(2+)</name>
        <dbReference type="ChEBI" id="CHEBI:18420"/>
    </cofactor>
</comment>
<evidence type="ECO:0000256" key="1">
    <source>
        <dbReference type="ARBA" id="ARBA00000443"/>
    </source>
</evidence>
<feature type="domain" description="Alpha-D-phosphohexomutase alpha/beta/alpha" evidence="17">
    <location>
        <begin position="211"/>
        <end position="313"/>
    </location>
</feature>
<keyword evidence="7" id="KW-0597">Phosphoprotein</keyword>
<comment type="similarity">
    <text evidence="5 14">Belongs to the phosphohexose mutase family.</text>
</comment>
<evidence type="ECO:0000259" key="18">
    <source>
        <dbReference type="Pfam" id="PF02880"/>
    </source>
</evidence>
<dbReference type="PANTHER" id="PTHR45745">
    <property type="entry name" value="PHOSPHOMANNOMUTASE 45A"/>
    <property type="match status" value="1"/>
</dbReference>
<evidence type="ECO:0000256" key="14">
    <source>
        <dbReference type="RuleBase" id="RU004326"/>
    </source>
</evidence>
<dbReference type="Pfam" id="PF02879">
    <property type="entry name" value="PGM_PMM_II"/>
    <property type="match status" value="1"/>
</dbReference>
<feature type="domain" description="Alpha-D-phosphohexomutase alpha/beta/alpha" evidence="18">
    <location>
        <begin position="323"/>
        <end position="448"/>
    </location>
</feature>
<reference evidence="20" key="1">
    <citation type="journal article" date="2019" name="Int. J. Syst. Evol. Microbiol.">
        <title>The Global Catalogue of Microorganisms (GCM) 10K type strain sequencing project: providing services to taxonomists for standard genome sequencing and annotation.</title>
        <authorList>
            <consortium name="The Broad Institute Genomics Platform"/>
            <consortium name="The Broad Institute Genome Sequencing Center for Infectious Disease"/>
            <person name="Wu L."/>
            <person name="Ma J."/>
        </authorList>
    </citation>
    <scope>NUCLEOTIDE SEQUENCE [LARGE SCALE GENOMIC DNA]</scope>
    <source>
        <strain evidence="20">CCUG 46385</strain>
    </source>
</reference>
<gene>
    <name evidence="19" type="ORF">ACFO4R_03510</name>
</gene>
<evidence type="ECO:0000256" key="3">
    <source>
        <dbReference type="ARBA" id="ARBA00005164"/>
    </source>
</evidence>
<evidence type="ECO:0000256" key="11">
    <source>
        <dbReference type="ARBA" id="ARBA00039995"/>
    </source>
</evidence>
<dbReference type="GO" id="GO:0016853">
    <property type="term" value="F:isomerase activity"/>
    <property type="evidence" value="ECO:0007669"/>
    <property type="project" value="UniProtKB-KW"/>
</dbReference>
<dbReference type="PROSITE" id="PS00710">
    <property type="entry name" value="PGM_PMM"/>
    <property type="match status" value="1"/>
</dbReference>
<dbReference type="InterPro" id="IPR005844">
    <property type="entry name" value="A-D-PHexomutase_a/b/a-I"/>
</dbReference>
<dbReference type="SUPFAM" id="SSF55957">
    <property type="entry name" value="Phosphoglucomutase, C-terminal domain"/>
    <property type="match status" value="1"/>
</dbReference>
<dbReference type="InterPro" id="IPR036900">
    <property type="entry name" value="A-D-PHexomutase_C_sf"/>
</dbReference>
<dbReference type="SUPFAM" id="SSF53738">
    <property type="entry name" value="Phosphoglucomutase, first 3 domains"/>
    <property type="match status" value="3"/>
</dbReference>
<evidence type="ECO:0000256" key="6">
    <source>
        <dbReference type="ARBA" id="ARBA00012728"/>
    </source>
</evidence>
<keyword evidence="9 14" id="KW-0460">Magnesium</keyword>
<feature type="domain" description="Alpha-D-phosphohexomutase C-terminal" evidence="15">
    <location>
        <begin position="515"/>
        <end position="553"/>
    </location>
</feature>
<evidence type="ECO:0000256" key="4">
    <source>
        <dbReference type="ARBA" id="ARBA00005189"/>
    </source>
</evidence>
<evidence type="ECO:0000313" key="20">
    <source>
        <dbReference type="Proteomes" id="UP001595916"/>
    </source>
</evidence>
<dbReference type="Pfam" id="PF02878">
    <property type="entry name" value="PGM_PMM_I"/>
    <property type="match status" value="1"/>
</dbReference>
<proteinExistence type="inferred from homology"/>
<evidence type="ECO:0000256" key="8">
    <source>
        <dbReference type="ARBA" id="ARBA00022723"/>
    </source>
</evidence>
<dbReference type="InterPro" id="IPR005843">
    <property type="entry name" value="A-D-PHexomutase_C"/>
</dbReference>
<evidence type="ECO:0000256" key="12">
    <source>
        <dbReference type="ARBA" id="ARBA00041398"/>
    </source>
</evidence>
<evidence type="ECO:0000256" key="7">
    <source>
        <dbReference type="ARBA" id="ARBA00022553"/>
    </source>
</evidence>
<evidence type="ECO:0000256" key="2">
    <source>
        <dbReference type="ARBA" id="ARBA00001946"/>
    </source>
</evidence>
<dbReference type="Gene3D" id="3.30.310.50">
    <property type="entry name" value="Alpha-D-phosphohexomutase, C-terminal domain"/>
    <property type="match status" value="1"/>
</dbReference>
<evidence type="ECO:0000313" key="19">
    <source>
        <dbReference type="EMBL" id="MFC4804139.1"/>
    </source>
</evidence>
<organism evidence="19 20">
    <name type="scientific">Filifactor villosus</name>
    <dbReference type="NCBI Taxonomy" id="29374"/>
    <lineage>
        <taxon>Bacteria</taxon>
        <taxon>Bacillati</taxon>
        <taxon>Bacillota</taxon>
        <taxon>Clostridia</taxon>
        <taxon>Peptostreptococcales</taxon>
        <taxon>Filifactoraceae</taxon>
        <taxon>Filifactor</taxon>
    </lineage>
</organism>
<comment type="pathway">
    <text evidence="4">Lipid metabolism.</text>
</comment>
<dbReference type="EMBL" id="JBHSHL010000013">
    <property type="protein sequence ID" value="MFC4804139.1"/>
    <property type="molecule type" value="Genomic_DNA"/>
</dbReference>
<comment type="catalytic activity">
    <reaction evidence="1">
        <text>alpha-D-glucose 1-phosphate = alpha-D-glucose 6-phosphate</text>
        <dbReference type="Rhea" id="RHEA:23536"/>
        <dbReference type="ChEBI" id="CHEBI:58225"/>
        <dbReference type="ChEBI" id="CHEBI:58601"/>
        <dbReference type="EC" id="5.4.2.2"/>
    </reaction>
</comment>
<keyword evidence="20" id="KW-1185">Reference proteome</keyword>
<dbReference type="CDD" id="cd05799">
    <property type="entry name" value="PGM2"/>
    <property type="match status" value="1"/>
</dbReference>
<dbReference type="Gene3D" id="3.40.120.10">
    <property type="entry name" value="Alpha-D-Glucose-1,6-Bisphosphate, subunit A, domain 3"/>
    <property type="match status" value="3"/>
</dbReference>
<dbReference type="PANTHER" id="PTHR45745:SF1">
    <property type="entry name" value="PHOSPHOGLUCOMUTASE 2B-RELATED"/>
    <property type="match status" value="1"/>
</dbReference>
<dbReference type="Pfam" id="PF00408">
    <property type="entry name" value="PGM_PMM_IV"/>
    <property type="match status" value="1"/>
</dbReference>
<name>A0ABV9QIZ1_9FIRM</name>
<sequence>MDYKQRYEQWLTDAFIDEETKKELHLLQGDENEIQDRFYRDLEFGTAGLRGKLGAGTNRMNRYIIARATHAFAKVILSFGESYANRGVAIAHDCRVKSDEFAEIAALVLAGNGVKAYLYEDLRSTPQLSFTVRHLNCAGGLNITASHNPKEYNGYKVYWEEGSQIKNDIADKILDEIDKIKDFASIPIMKKEEALEKGLLTYIGEPIDTIYLDKVKELSLRDKEVDKDICIVYTPLNGAGNIPVRRVLSERGFKNVHVVEEQERPDGRFPTIEYPNPEDIAAFEYSLKLAEKVNADLLIATDPDSDRLAVMCKTSDSYQALTGNQTGALLIEYLLSSMKEKGSLMKNALMIKTIVTAELGRKIAESYGVEMTEVLTGFKNIAAVTNHYEKTKEKEVLFGYEESIGYTVGTFVRDKDAVSAAMILAEAAGYYKSLGKTLLDVLNDLFQKHGHVWEDTKSFVSEGLEGQQKIARIMKEYRKSYPKEVAGMRLKEYIDYSLSERTLVATGEVLTVAVEKTNAIKFIFEDGSWYALRPSGTEPKLKIYFSAEGSSVEDAKAKLARMDETVLEIFHSID</sequence>
<evidence type="ECO:0000256" key="13">
    <source>
        <dbReference type="ARBA" id="ARBA00041467"/>
    </source>
</evidence>
<dbReference type="Pfam" id="PF02880">
    <property type="entry name" value="PGM_PMM_III"/>
    <property type="match status" value="1"/>
</dbReference>
<keyword evidence="10 19" id="KW-0413">Isomerase</keyword>
<keyword evidence="8 14" id="KW-0479">Metal-binding</keyword>
<dbReference type="InterPro" id="IPR005845">
    <property type="entry name" value="A-D-PHexomutase_a/b/a-II"/>
</dbReference>
<evidence type="ECO:0000256" key="5">
    <source>
        <dbReference type="ARBA" id="ARBA00010231"/>
    </source>
</evidence>
<feature type="domain" description="Alpha-D-phosphohexomutase alpha/beta/alpha" evidence="16">
    <location>
        <begin position="43"/>
        <end position="181"/>
    </location>
</feature>
<dbReference type="EC" id="5.4.2.2" evidence="6"/>
<evidence type="ECO:0000259" key="17">
    <source>
        <dbReference type="Pfam" id="PF02879"/>
    </source>
</evidence>
<dbReference type="RefSeq" id="WP_379787632.1">
    <property type="nucleotide sequence ID" value="NZ_JBHSHL010000013.1"/>
</dbReference>
<evidence type="ECO:0000256" key="10">
    <source>
        <dbReference type="ARBA" id="ARBA00023235"/>
    </source>
</evidence>